<evidence type="ECO:0000256" key="1">
    <source>
        <dbReference type="SAM" id="SignalP"/>
    </source>
</evidence>
<dbReference type="GO" id="GO:0004553">
    <property type="term" value="F:hydrolase activity, hydrolyzing O-glycosyl compounds"/>
    <property type="evidence" value="ECO:0007669"/>
    <property type="project" value="UniProtKB-ARBA"/>
</dbReference>
<accession>A0A0E9N052</accession>
<dbReference type="AlphaFoldDB" id="A0A0E9N052"/>
<dbReference type="GO" id="GO:0005975">
    <property type="term" value="P:carbohydrate metabolic process"/>
    <property type="evidence" value="ECO:0007669"/>
    <property type="project" value="UniProtKB-ARBA"/>
</dbReference>
<proteinExistence type="predicted"/>
<dbReference type="InterPro" id="IPR013320">
    <property type="entry name" value="ConA-like_dom_sf"/>
</dbReference>
<dbReference type="EMBL" id="BBWV01000002">
    <property type="protein sequence ID" value="GAO43001.1"/>
    <property type="molecule type" value="Genomic_DNA"/>
</dbReference>
<dbReference type="STRING" id="1220578.FPE01S_02_01060"/>
<dbReference type="Proteomes" id="UP000033121">
    <property type="component" value="Unassembled WGS sequence"/>
</dbReference>
<sequence>MPYRKINILLNALIVLQLCFAACNERRASPDAGTDTLTYLESPVLKDTVHFRNTVGVIDSSLKAGLMAYYPFSGDFRDASGNGFDLTGMNGAGLGADTAGNANAAASLDGVNDFLFVNDHGRLYSDQFSVSLLFKMNNGGKRLCLASHVNYERATAFHFNLGLYADATTGFAVGRPLKYACSAIQENDRSIEVSGRNHLTPNEWHSLVAIFNNGRLFLYIDRQLVDANEAGFNISNNCEQSQLTIGSWWKKDGVYFDGLIDEFRLYNRALGSSEIDYLGKPNLKPGR</sequence>
<evidence type="ECO:0000313" key="3">
    <source>
        <dbReference type="Proteomes" id="UP000033121"/>
    </source>
</evidence>
<gene>
    <name evidence="2" type="ORF">FPE01S_02_01060</name>
</gene>
<feature type="chain" id="PRO_5002429781" description="LamG-like jellyroll fold domain-containing protein" evidence="1">
    <location>
        <begin position="22"/>
        <end position="287"/>
    </location>
</feature>
<name>A0A0E9N052_9BACT</name>
<organism evidence="2 3">
    <name type="scientific">Flavihumibacter petaseus NBRC 106054</name>
    <dbReference type="NCBI Taxonomy" id="1220578"/>
    <lineage>
        <taxon>Bacteria</taxon>
        <taxon>Pseudomonadati</taxon>
        <taxon>Bacteroidota</taxon>
        <taxon>Chitinophagia</taxon>
        <taxon>Chitinophagales</taxon>
        <taxon>Chitinophagaceae</taxon>
        <taxon>Flavihumibacter</taxon>
    </lineage>
</organism>
<dbReference type="SUPFAM" id="SSF49899">
    <property type="entry name" value="Concanavalin A-like lectins/glucanases"/>
    <property type="match status" value="1"/>
</dbReference>
<reference evidence="2 3" key="1">
    <citation type="submission" date="2015-04" db="EMBL/GenBank/DDBJ databases">
        <title>Whole genome shotgun sequence of Flavihumibacter petaseus NBRC 106054.</title>
        <authorList>
            <person name="Miyazawa S."/>
            <person name="Hosoyama A."/>
            <person name="Hashimoto M."/>
            <person name="Noguchi M."/>
            <person name="Tsuchikane K."/>
            <person name="Ohji S."/>
            <person name="Yamazoe A."/>
            <person name="Ichikawa N."/>
            <person name="Kimura A."/>
            <person name="Fujita N."/>
        </authorList>
    </citation>
    <scope>NUCLEOTIDE SEQUENCE [LARGE SCALE GENOMIC DNA]</scope>
    <source>
        <strain evidence="2 3">NBRC 106054</strain>
    </source>
</reference>
<evidence type="ECO:0000313" key="2">
    <source>
        <dbReference type="EMBL" id="GAO43001.1"/>
    </source>
</evidence>
<dbReference type="RefSeq" id="WP_046368954.1">
    <property type="nucleotide sequence ID" value="NZ_BBWV01000002.1"/>
</dbReference>
<keyword evidence="1" id="KW-0732">Signal</keyword>
<feature type="signal peptide" evidence="1">
    <location>
        <begin position="1"/>
        <end position="21"/>
    </location>
</feature>
<protein>
    <recommendedName>
        <fullName evidence="4">LamG-like jellyroll fold domain-containing protein</fullName>
    </recommendedName>
</protein>
<keyword evidence="3" id="KW-1185">Reference proteome</keyword>
<dbReference type="Pfam" id="PF13385">
    <property type="entry name" value="Laminin_G_3"/>
    <property type="match status" value="1"/>
</dbReference>
<dbReference type="OrthoDB" id="9814380at2"/>
<evidence type="ECO:0008006" key="4">
    <source>
        <dbReference type="Google" id="ProtNLM"/>
    </source>
</evidence>
<comment type="caution">
    <text evidence="2">The sequence shown here is derived from an EMBL/GenBank/DDBJ whole genome shotgun (WGS) entry which is preliminary data.</text>
</comment>
<dbReference type="Gene3D" id="2.60.120.200">
    <property type="match status" value="1"/>
</dbReference>